<evidence type="ECO:0000313" key="1">
    <source>
        <dbReference type="EMBL" id="NKT77254.1"/>
    </source>
</evidence>
<sequence length="318" mass="35308">MAISAVLMRALTGRMSRREAILMFAQGRLDELLRRVDPWDGKSVQEFADAAAQIAIAAQQQAVSLATATQTAYLKELGLDFEFVPQVPDEVRLFSDRSSKYAKPKSVRVGKVKQDRLSAEEIFNRPAREYRGNVSSGMDEAKALAISENRARILVETNVALAEREATHQILGEASKSSKKKSKSPKIVGYRRVIHPEASKGGVCGLCLAASDRMYFVEELKPIHDHCQCETIPATADFDPGRELNEQDLSTLYDSAGGTAAKQLKQVRFKIDEHGELGPVLVPARKREPIPHFTYMEPNALDPVDLDAFQREREMVPA</sequence>
<accession>A0A9Q4ZIH5</accession>
<protein>
    <recommendedName>
        <fullName evidence="3">MuF-like minor capsid protein</fullName>
    </recommendedName>
</protein>
<reference evidence="1" key="1">
    <citation type="journal article" date="2020" name="Environ. Microbiol.">
        <title>The novel and transferable erm(51) gene confers Macrolides, Lincosamides, and Streptogramins B (MLSB) resistance to clonal Rhodococcus equi in the environment.</title>
        <authorList>
            <person name="Huber L."/>
            <person name="Giguere S."/>
            <person name="Slovis N.M."/>
            <person name="Alvarez-Narvaez S."/>
            <person name="Hart K.A."/>
            <person name="Greiter M."/>
            <person name="Morris E.R.A."/>
            <person name="Cohen N.D."/>
        </authorList>
    </citation>
    <scope>NUCLEOTIDE SEQUENCE</scope>
    <source>
        <strain evidence="1">Lh_116_1</strain>
    </source>
</reference>
<dbReference type="EMBL" id="WVBC01000002">
    <property type="protein sequence ID" value="NKT77254.1"/>
    <property type="molecule type" value="Genomic_DNA"/>
</dbReference>
<comment type="caution">
    <text evidence="1">The sequence shown here is derived from an EMBL/GenBank/DDBJ whole genome shotgun (WGS) entry which is preliminary data.</text>
</comment>
<dbReference type="Proteomes" id="UP000603463">
    <property type="component" value="Unassembled WGS sequence"/>
</dbReference>
<gene>
    <name evidence="1" type="ORF">GS882_03330</name>
</gene>
<name>A0A9Q4ZIH5_RHOHA</name>
<dbReference type="AlphaFoldDB" id="A0A9Q4ZIH5"/>
<proteinExistence type="predicted"/>
<evidence type="ECO:0000313" key="2">
    <source>
        <dbReference type="Proteomes" id="UP000603463"/>
    </source>
</evidence>
<evidence type="ECO:0008006" key="3">
    <source>
        <dbReference type="Google" id="ProtNLM"/>
    </source>
</evidence>
<organism evidence="1 2">
    <name type="scientific">Rhodococcus hoagii</name>
    <name type="common">Corynebacterium equii</name>
    <dbReference type="NCBI Taxonomy" id="43767"/>
    <lineage>
        <taxon>Bacteria</taxon>
        <taxon>Bacillati</taxon>
        <taxon>Actinomycetota</taxon>
        <taxon>Actinomycetes</taxon>
        <taxon>Mycobacteriales</taxon>
        <taxon>Nocardiaceae</taxon>
        <taxon>Prescottella</taxon>
    </lineage>
</organism>